<evidence type="ECO:0000313" key="6">
    <source>
        <dbReference type="Proteomes" id="UP000032142"/>
    </source>
</evidence>
<dbReference type="GO" id="GO:0070979">
    <property type="term" value="P:protein K11-linked ubiquitination"/>
    <property type="evidence" value="ECO:0007669"/>
    <property type="project" value="TreeGrafter"/>
</dbReference>
<protein>
    <submittedName>
        <fullName evidence="5">Anaphase-promoting complex subunit 1-like protein</fullName>
    </submittedName>
</protein>
<evidence type="ECO:0000259" key="4">
    <source>
        <dbReference type="Pfam" id="PF20518"/>
    </source>
</evidence>
<dbReference type="EMBL" id="KN440703">
    <property type="protein sequence ID" value="KHG27321.1"/>
    <property type="molecule type" value="Genomic_DNA"/>
</dbReference>
<name>A0A0B0PVB1_GOSAR</name>
<dbReference type="InterPro" id="IPR024990">
    <property type="entry name" value="Apc1"/>
</dbReference>
<keyword evidence="2" id="KW-0498">Mitosis</keyword>
<dbReference type="PANTHER" id="PTHR12827:SF3">
    <property type="entry name" value="ANAPHASE-PROMOTING COMPLEX SUBUNIT 1"/>
    <property type="match status" value="1"/>
</dbReference>
<dbReference type="GO" id="GO:0051301">
    <property type="term" value="P:cell division"/>
    <property type="evidence" value="ECO:0007669"/>
    <property type="project" value="UniProtKB-KW"/>
</dbReference>
<dbReference type="Pfam" id="PF20518">
    <property type="entry name" value="Apc1_MidN"/>
    <property type="match status" value="1"/>
</dbReference>
<evidence type="ECO:0000256" key="2">
    <source>
        <dbReference type="ARBA" id="ARBA00022776"/>
    </source>
</evidence>
<dbReference type="GO" id="GO:0005680">
    <property type="term" value="C:anaphase-promoting complex"/>
    <property type="evidence" value="ECO:0007669"/>
    <property type="project" value="InterPro"/>
</dbReference>
<sequence>MGINCLSSKAPFNLFRWLENCLQHGCTSDKTNNLPLVVCKDGSSVVSWARKIVSFYSLLCGAKIIGNKLSSGVSCNIASGSSSSNEELTVLAMVGEKFGLKELDSLPSGVSLPLRHALDKCRESPPADWPAAAYVLIGREDLALSCLARSCKFKELETQTNMNLVSMSTPYMLHLHPVTIPSTISDTVGLESTKFEDTDSTDGSMADGMENIFSSCTQLRYGRDLRLNEVCRSPIF</sequence>
<keyword evidence="6" id="KW-1185">Reference proteome</keyword>
<dbReference type="GO" id="GO:0031145">
    <property type="term" value="P:anaphase-promoting complex-dependent catabolic process"/>
    <property type="evidence" value="ECO:0007669"/>
    <property type="project" value="TreeGrafter"/>
</dbReference>
<keyword evidence="3" id="KW-0131">Cell cycle</keyword>
<evidence type="ECO:0000256" key="1">
    <source>
        <dbReference type="ARBA" id="ARBA00022618"/>
    </source>
</evidence>
<evidence type="ECO:0000313" key="5">
    <source>
        <dbReference type="EMBL" id="KHG27321.1"/>
    </source>
</evidence>
<dbReference type="InterPro" id="IPR046794">
    <property type="entry name" value="Apc1_MidN"/>
</dbReference>
<dbReference type="PANTHER" id="PTHR12827">
    <property type="entry name" value="MEIOTIC CHECKPOINT REGULATOR TSG24 FAMILY MEMBER"/>
    <property type="match status" value="1"/>
</dbReference>
<organism evidence="5 6">
    <name type="scientific">Gossypium arboreum</name>
    <name type="common">Tree cotton</name>
    <name type="synonym">Gossypium nanking</name>
    <dbReference type="NCBI Taxonomy" id="29729"/>
    <lineage>
        <taxon>Eukaryota</taxon>
        <taxon>Viridiplantae</taxon>
        <taxon>Streptophyta</taxon>
        <taxon>Embryophyta</taxon>
        <taxon>Tracheophyta</taxon>
        <taxon>Spermatophyta</taxon>
        <taxon>Magnoliopsida</taxon>
        <taxon>eudicotyledons</taxon>
        <taxon>Gunneridae</taxon>
        <taxon>Pentapetalae</taxon>
        <taxon>rosids</taxon>
        <taxon>malvids</taxon>
        <taxon>Malvales</taxon>
        <taxon>Malvaceae</taxon>
        <taxon>Malvoideae</taxon>
        <taxon>Gossypium</taxon>
    </lineage>
</organism>
<feature type="domain" description="Anaphase-promoting complex subunit 1 middle" evidence="4">
    <location>
        <begin position="79"/>
        <end position="143"/>
    </location>
</feature>
<evidence type="ECO:0000256" key="3">
    <source>
        <dbReference type="ARBA" id="ARBA00023306"/>
    </source>
</evidence>
<accession>A0A0B0PVB1</accession>
<proteinExistence type="predicted"/>
<dbReference type="GO" id="GO:0060090">
    <property type="term" value="F:molecular adaptor activity"/>
    <property type="evidence" value="ECO:0007669"/>
    <property type="project" value="TreeGrafter"/>
</dbReference>
<gene>
    <name evidence="5" type="ORF">F383_13736</name>
</gene>
<dbReference type="AlphaFoldDB" id="A0A0B0PVB1"/>
<keyword evidence="1" id="KW-0132">Cell division</keyword>
<dbReference type="GO" id="GO:0007091">
    <property type="term" value="P:metaphase/anaphase transition of mitotic cell cycle"/>
    <property type="evidence" value="ECO:0007669"/>
    <property type="project" value="TreeGrafter"/>
</dbReference>
<dbReference type="Proteomes" id="UP000032142">
    <property type="component" value="Unassembled WGS sequence"/>
</dbReference>
<reference evidence="6" key="1">
    <citation type="submission" date="2014-09" db="EMBL/GenBank/DDBJ databases">
        <authorList>
            <person name="Mudge J."/>
            <person name="Ramaraj T."/>
            <person name="Lindquist I.E."/>
            <person name="Bharti A.K."/>
            <person name="Sundararajan A."/>
            <person name="Cameron C.T."/>
            <person name="Woodward J.E."/>
            <person name="May G.D."/>
            <person name="Brubaker C."/>
            <person name="Broadhvest J."/>
            <person name="Wilkins T.A."/>
        </authorList>
    </citation>
    <scope>NUCLEOTIDE SEQUENCE</scope>
    <source>
        <strain evidence="6">cv. AKA8401</strain>
    </source>
</reference>